<evidence type="ECO:0000313" key="3">
    <source>
        <dbReference type="EMBL" id="MBO8189833.1"/>
    </source>
</evidence>
<proteinExistence type="predicted"/>
<sequence>MHRNAPRNAPRRSKTVRNSLACAAVALPVLLVAGCSSDSDKDKGSDTPSASASKSPTVAPAKYKELPDSCKTLTKKVVKDLVPGTDNASGKRVGSGDTNDSNSCLWSGLDKYDYRQLTLSLKRFDSDPAIGSGDKRAADYVKQQVEEKTGNKDNKGIKQSPVSGIGEEAVSVGYETKKKDAKGKSEEYRAERLIARTANVVITVDYEGAGFEDAEKPSAKDVEKQAEKAAEEAAKHLK</sequence>
<dbReference type="Proteomes" id="UP001518976">
    <property type="component" value="Unassembled WGS sequence"/>
</dbReference>
<reference evidence="3 4" key="1">
    <citation type="submission" date="2021-02" db="EMBL/GenBank/DDBJ databases">
        <title>Streptomyces spirodelae sp. nov., isolated from duckweed.</title>
        <authorList>
            <person name="Saimee Y."/>
            <person name="Duangmal K."/>
        </authorList>
    </citation>
    <scope>NUCLEOTIDE SEQUENCE [LARGE SCALE GENOMIC DNA]</scope>
    <source>
        <strain evidence="3 4">DW4-2</strain>
    </source>
</reference>
<feature type="region of interest" description="Disordered" evidence="1">
    <location>
        <begin position="146"/>
        <end position="186"/>
    </location>
</feature>
<feature type="compositionally biased region" description="Basic and acidic residues" evidence="1">
    <location>
        <begin position="213"/>
        <end position="238"/>
    </location>
</feature>
<feature type="region of interest" description="Disordered" evidence="1">
    <location>
        <begin position="212"/>
        <end position="238"/>
    </location>
</feature>
<keyword evidence="4" id="KW-1185">Reference proteome</keyword>
<feature type="compositionally biased region" description="Polar residues" evidence="1">
    <location>
        <begin position="47"/>
        <end position="56"/>
    </location>
</feature>
<comment type="caution">
    <text evidence="3">The sequence shown here is derived from an EMBL/GenBank/DDBJ whole genome shotgun (WGS) entry which is preliminary data.</text>
</comment>
<evidence type="ECO:0000256" key="1">
    <source>
        <dbReference type="SAM" id="MobiDB-lite"/>
    </source>
</evidence>
<dbReference type="PROSITE" id="PS51257">
    <property type="entry name" value="PROKAR_LIPOPROTEIN"/>
    <property type="match status" value="1"/>
</dbReference>
<dbReference type="EMBL" id="JAFFZN010000043">
    <property type="protein sequence ID" value="MBO8189833.1"/>
    <property type="molecule type" value="Genomic_DNA"/>
</dbReference>
<keyword evidence="2" id="KW-0732">Signal</keyword>
<dbReference type="InterPro" id="IPR024520">
    <property type="entry name" value="DUF3558"/>
</dbReference>
<dbReference type="RefSeq" id="WP_209268589.1">
    <property type="nucleotide sequence ID" value="NZ_JAFFZN010000043.1"/>
</dbReference>
<feature type="compositionally biased region" description="Basic and acidic residues" evidence="1">
    <location>
        <begin position="146"/>
        <end position="156"/>
    </location>
</feature>
<evidence type="ECO:0000313" key="4">
    <source>
        <dbReference type="Proteomes" id="UP001518976"/>
    </source>
</evidence>
<feature type="signal peptide" evidence="2">
    <location>
        <begin position="1"/>
        <end position="33"/>
    </location>
</feature>
<evidence type="ECO:0000256" key="2">
    <source>
        <dbReference type="SAM" id="SignalP"/>
    </source>
</evidence>
<name>A0ABS3X370_9ACTN</name>
<feature type="chain" id="PRO_5045879887" evidence="2">
    <location>
        <begin position="34"/>
        <end position="238"/>
    </location>
</feature>
<organism evidence="3 4">
    <name type="scientific">Streptomyces spirodelae</name>
    <dbReference type="NCBI Taxonomy" id="2812904"/>
    <lineage>
        <taxon>Bacteria</taxon>
        <taxon>Bacillati</taxon>
        <taxon>Actinomycetota</taxon>
        <taxon>Actinomycetes</taxon>
        <taxon>Kitasatosporales</taxon>
        <taxon>Streptomycetaceae</taxon>
        <taxon>Streptomyces</taxon>
    </lineage>
</organism>
<dbReference type="Pfam" id="PF12079">
    <property type="entry name" value="DUF3558"/>
    <property type="match status" value="1"/>
</dbReference>
<feature type="region of interest" description="Disordered" evidence="1">
    <location>
        <begin position="36"/>
        <end position="64"/>
    </location>
</feature>
<accession>A0ABS3X370</accession>
<protein>
    <submittedName>
        <fullName evidence="3">DUF3558 domain-containing protein</fullName>
    </submittedName>
</protein>
<feature type="compositionally biased region" description="Basic and acidic residues" evidence="1">
    <location>
        <begin position="175"/>
        <end position="186"/>
    </location>
</feature>
<gene>
    <name evidence="3" type="ORF">JW592_30945</name>
</gene>